<keyword evidence="1" id="KW-1003">Cell membrane</keyword>
<feature type="transmembrane region" description="Helical" evidence="2">
    <location>
        <begin position="52"/>
        <end position="72"/>
    </location>
</feature>
<comment type="function">
    <text evidence="1">Lipid phosphatase which dephosphorylates phosphatidylglycerophosphate (PGP) to phosphatidylglycerol (PG).</text>
</comment>
<keyword evidence="2" id="KW-1133">Transmembrane helix</keyword>
<dbReference type="InterPro" id="IPR026037">
    <property type="entry name" value="PgpA"/>
</dbReference>
<dbReference type="InterPro" id="IPR036681">
    <property type="entry name" value="PgpA-like_sf"/>
</dbReference>
<dbReference type="GO" id="GO:0046872">
    <property type="term" value="F:metal ion binding"/>
    <property type="evidence" value="ECO:0007669"/>
    <property type="project" value="UniProtKB-KW"/>
</dbReference>
<dbReference type="GO" id="GO:0005886">
    <property type="term" value="C:plasma membrane"/>
    <property type="evidence" value="ECO:0007669"/>
    <property type="project" value="UniProtKB-SubCell"/>
</dbReference>
<dbReference type="Proteomes" id="UP000304864">
    <property type="component" value="Chromosome"/>
</dbReference>
<feature type="transmembrane region" description="Helical" evidence="2">
    <location>
        <begin position="21"/>
        <end position="46"/>
    </location>
</feature>
<keyword evidence="1" id="KW-0997">Cell inner membrane</keyword>
<feature type="transmembrane region" description="Helical" evidence="2">
    <location>
        <begin position="93"/>
        <end position="117"/>
    </location>
</feature>
<keyword evidence="1" id="KW-1208">Phospholipid metabolism</keyword>
<name>A0A4P9K685_9GAMM</name>
<dbReference type="Pfam" id="PF04608">
    <property type="entry name" value="PgpA"/>
    <property type="match status" value="1"/>
</dbReference>
<keyword evidence="5" id="KW-1185">Reference proteome</keyword>
<keyword evidence="1" id="KW-0460">Magnesium</keyword>
<keyword evidence="1" id="KW-0378">Hydrolase</keyword>
<organism evidence="4 5">
    <name type="scientific">Thiomicrorhabdus sediminis</name>
    <dbReference type="NCBI Taxonomy" id="2580412"/>
    <lineage>
        <taxon>Bacteria</taxon>
        <taxon>Pseudomonadati</taxon>
        <taxon>Pseudomonadota</taxon>
        <taxon>Gammaproteobacteria</taxon>
        <taxon>Thiotrichales</taxon>
        <taxon>Piscirickettsiaceae</taxon>
        <taxon>Thiomicrorhabdus</taxon>
    </lineage>
</organism>
<comment type="cofactor">
    <cofactor evidence="1">
        <name>Mg(2+)</name>
        <dbReference type="ChEBI" id="CHEBI:18420"/>
    </cofactor>
</comment>
<feature type="transmembrane region" description="Helical" evidence="2">
    <location>
        <begin position="146"/>
        <end position="166"/>
    </location>
</feature>
<dbReference type="RefSeq" id="WP_138565053.1">
    <property type="nucleotide sequence ID" value="NZ_CP040602.1"/>
</dbReference>
<evidence type="ECO:0000313" key="4">
    <source>
        <dbReference type="EMBL" id="QCU90378.1"/>
    </source>
</evidence>
<dbReference type="EMBL" id="CP040602">
    <property type="protein sequence ID" value="QCU90378.1"/>
    <property type="molecule type" value="Genomic_DNA"/>
</dbReference>
<evidence type="ECO:0000256" key="2">
    <source>
        <dbReference type="SAM" id="Phobius"/>
    </source>
</evidence>
<feature type="domain" description="YutG/PgpA" evidence="3">
    <location>
        <begin position="22"/>
        <end position="158"/>
    </location>
</feature>
<evidence type="ECO:0000313" key="5">
    <source>
        <dbReference type="Proteomes" id="UP000304864"/>
    </source>
</evidence>
<gene>
    <name evidence="4" type="ORF">FE785_06905</name>
</gene>
<comment type="catalytic activity">
    <reaction evidence="1">
        <text>a 1,2-diacyl-sn-glycero-3-phospho-(1'-sn-glycero-3'-phosphate) + H2O = a 1,2-diacyl-sn-glycero-3-phospho-(1'-sn-glycerol) + phosphate</text>
        <dbReference type="Rhea" id="RHEA:33751"/>
        <dbReference type="ChEBI" id="CHEBI:15377"/>
        <dbReference type="ChEBI" id="CHEBI:43474"/>
        <dbReference type="ChEBI" id="CHEBI:60110"/>
        <dbReference type="ChEBI" id="CHEBI:64716"/>
        <dbReference type="EC" id="3.1.3.27"/>
    </reaction>
</comment>
<dbReference type="AlphaFoldDB" id="A0A4P9K685"/>
<sequence length="167" mass="18800">MSDKPRIPRFAELRKNPWLMLGFGFGSGLAPKAPGTFGTLLGWLAFLPLIVWAPSAAWMLFIIGLFAGNAICGKSSEYMKVHDHGGIVWDEFVGIWLVLLLLPVQNIWYWLAAFVVFRAFDIAKPWPIKWADEKLEGGFGIMFDDILAAVYSALVIWLGYLFVVMFL</sequence>
<keyword evidence="1 2" id="KW-0472">Membrane</keyword>
<reference evidence="4 5" key="1">
    <citation type="submission" date="2019-05" db="EMBL/GenBank/DDBJ databases">
        <title>Thiomicrorhabdus sediminis sp. nov, a novel sulfur-oxidizing bacterium isolated from coastal sediment.</title>
        <authorList>
            <person name="Liu X."/>
        </authorList>
    </citation>
    <scope>NUCLEOTIDE SEQUENCE [LARGE SCALE GENOMIC DNA]</scope>
    <source>
        <strain evidence="4 5">G1</strain>
    </source>
</reference>
<dbReference type="GO" id="GO:0008962">
    <property type="term" value="F:phosphatidylglycerophosphatase activity"/>
    <property type="evidence" value="ECO:0007669"/>
    <property type="project" value="UniProtKB-EC"/>
</dbReference>
<comment type="subcellular location">
    <subcellularLocation>
        <location evidence="1">Cell inner membrane</location>
        <topology evidence="1">Multi-pass membrane protein</topology>
    </subcellularLocation>
</comment>
<evidence type="ECO:0000256" key="1">
    <source>
        <dbReference type="PIRNR" id="PIRNR006162"/>
    </source>
</evidence>
<keyword evidence="1 2" id="KW-0812">Transmembrane</keyword>
<dbReference type="UniPathway" id="UPA00084">
    <property type="reaction ID" value="UER00504"/>
</dbReference>
<keyword evidence="1" id="KW-0595">Phospholipid degradation</keyword>
<accession>A0A4P9K685</accession>
<evidence type="ECO:0000259" key="3">
    <source>
        <dbReference type="Pfam" id="PF04608"/>
    </source>
</evidence>
<protein>
    <recommendedName>
        <fullName evidence="1">Phosphatidylglycerophosphatase A</fullName>
        <ecNumber evidence="1">3.1.3.27</ecNumber>
    </recommendedName>
    <alternativeName>
        <fullName evidence="1">Phosphatidylglycerolphosphate phosphatase A</fullName>
    </alternativeName>
</protein>
<dbReference type="PIRSF" id="PIRSF006162">
    <property type="entry name" value="PgpA"/>
    <property type="match status" value="1"/>
</dbReference>
<proteinExistence type="predicted"/>
<dbReference type="KEGG" id="thig:FE785_06905"/>
<dbReference type="GO" id="GO:0006655">
    <property type="term" value="P:phosphatidylglycerol biosynthetic process"/>
    <property type="evidence" value="ECO:0007669"/>
    <property type="project" value="UniProtKB-UniPathway"/>
</dbReference>
<dbReference type="PANTHER" id="PTHR36305:SF1">
    <property type="entry name" value="PHOSPHATIDYLGLYCEROPHOSPHATASE A"/>
    <property type="match status" value="1"/>
</dbReference>
<dbReference type="OrthoDB" id="9804091at2"/>
<dbReference type="PANTHER" id="PTHR36305">
    <property type="entry name" value="PHOSPHATIDYLGLYCEROPHOSPHATASE A"/>
    <property type="match status" value="1"/>
</dbReference>
<comment type="pathway">
    <text evidence="1">Phospholipid metabolism; phosphatidylglycerol biosynthesis; phosphatidylglycerol from CDP-diacylglycerol: step 2/2.</text>
</comment>
<dbReference type="CDD" id="cd06971">
    <property type="entry name" value="PgpA"/>
    <property type="match status" value="1"/>
</dbReference>
<keyword evidence="1" id="KW-0442">Lipid degradation</keyword>
<keyword evidence="1" id="KW-0479">Metal-binding</keyword>
<dbReference type="InterPro" id="IPR007686">
    <property type="entry name" value="YutG/PgpA"/>
</dbReference>
<dbReference type="SUPFAM" id="SSF101307">
    <property type="entry name" value="YutG-like"/>
    <property type="match status" value="1"/>
</dbReference>
<dbReference type="GO" id="GO:0009395">
    <property type="term" value="P:phospholipid catabolic process"/>
    <property type="evidence" value="ECO:0007669"/>
    <property type="project" value="UniProtKB-KW"/>
</dbReference>
<dbReference type="EC" id="3.1.3.27" evidence="1"/>
<keyword evidence="1" id="KW-0443">Lipid metabolism</keyword>